<comment type="caution">
    <text evidence="2">The sequence shown here is derived from an EMBL/GenBank/DDBJ whole genome shotgun (WGS) entry which is preliminary data.</text>
</comment>
<evidence type="ECO:0000256" key="1">
    <source>
        <dbReference type="SAM" id="SignalP"/>
    </source>
</evidence>
<feature type="signal peptide" evidence="1">
    <location>
        <begin position="1"/>
        <end position="23"/>
    </location>
</feature>
<accession>A0A365XVD9</accession>
<dbReference type="Pfam" id="PF14903">
    <property type="entry name" value="WG_beta_rep"/>
    <property type="match status" value="4"/>
</dbReference>
<keyword evidence="3" id="KW-1185">Reference proteome</keyword>
<dbReference type="InterPro" id="IPR032774">
    <property type="entry name" value="WG_beta_rep"/>
</dbReference>
<evidence type="ECO:0008006" key="4">
    <source>
        <dbReference type="Google" id="ProtNLM"/>
    </source>
</evidence>
<dbReference type="AlphaFoldDB" id="A0A365XVD9"/>
<dbReference type="RefSeq" id="WP_113618304.1">
    <property type="nucleotide sequence ID" value="NZ_QFFJ01000002.1"/>
</dbReference>
<dbReference type="Proteomes" id="UP000253410">
    <property type="component" value="Unassembled WGS sequence"/>
</dbReference>
<name>A0A365XVD9_9BACT</name>
<evidence type="ECO:0000313" key="2">
    <source>
        <dbReference type="EMBL" id="RBL89555.1"/>
    </source>
</evidence>
<dbReference type="PANTHER" id="PTHR37841">
    <property type="entry name" value="GLR2918 PROTEIN"/>
    <property type="match status" value="1"/>
</dbReference>
<gene>
    <name evidence="2" type="ORF">DF182_23895</name>
</gene>
<proteinExistence type="predicted"/>
<dbReference type="EMBL" id="QFFJ01000002">
    <property type="protein sequence ID" value="RBL89555.1"/>
    <property type="molecule type" value="Genomic_DNA"/>
</dbReference>
<evidence type="ECO:0000313" key="3">
    <source>
        <dbReference type="Proteomes" id="UP000253410"/>
    </source>
</evidence>
<protein>
    <recommendedName>
        <fullName evidence="4">WG repeat-containing protein</fullName>
    </recommendedName>
</protein>
<reference evidence="2 3" key="1">
    <citation type="submission" date="2018-05" db="EMBL/GenBank/DDBJ databases">
        <title>Chitinophaga sp. K3CV102501T nov., isolated from isolated from a monsoon evergreen broad-leaved forest soil.</title>
        <authorList>
            <person name="Lv Y."/>
        </authorList>
    </citation>
    <scope>NUCLEOTIDE SEQUENCE [LARGE SCALE GENOMIC DNA]</scope>
    <source>
        <strain evidence="2 3">GDMCC 1.1325</strain>
    </source>
</reference>
<sequence length="773" mass="86398">MKKGIRISLGVGAWLLIASTAFAQAPATADYIDGFDGEFAPVMINKQPQFLHRSGKIMVDKIERFGSYRTVIAVKHDAYGAINNQGTVIAPFKYDEVNIFDEKDKEHPEKNYCFITVRLNGETGAIDSMGNVLCPPEYNEIDALSPRTFKVKQNGLYGFCDMKTGKLLLAPRYEDIHKSYVIDNVIEIKQQGRLGLALEDGTIIVPPGYKDFRGWGEDGTDLFSYFTAAGKCGLMNKQGKVVTEALYDDFNRGPSKELVGATVQGKIGFLQTSDGVMKVPPQYTRTQQLGHLLQVWKGNKCGVVDATGKEIIPVENDEITLMDARGDGVYNVPSVAVSAGQRSYADRGPYYLLVKKAKAAALYTDAGKQLFPSEYDDVKILPYYGKTYVAVVKNGKCGLADFSGHLLLPVQFDGFSTERSQNGGYDDDYAGDDKNNFIGVMKGERVGVYNVAAGKMVIPVRYSEIRWQNAEILHLSAGDSSALADKSGNILRPMTQYGFYDAVAANRIVEKRYTNSEGNTLLIDKAGNILYENQYWEFNANNYNRLLMPKDRKNSPLQFSNGLLKVRGYSRENLFVDSTGKPHVFEDYAYVGDFYNGLAVAGKENGHYGIINEKKEEVYPVVLDDIASFEDELLQIKKDGKVGLLRKDGTLFLPIEYEGIDRIYDTTFYVVTRDGKKGVLNATGKLVLPLEYDEIRYNRGIQLFDVTKGDKSGIVDVYGKTVIPVEYDDVDKNRDWNGDIFPLFVKQGEWYFYLDKDGKELPVKSKKKKGYDN</sequence>
<organism evidence="2 3">
    <name type="scientific">Chitinophaga flava</name>
    <dbReference type="NCBI Taxonomy" id="2259036"/>
    <lineage>
        <taxon>Bacteria</taxon>
        <taxon>Pseudomonadati</taxon>
        <taxon>Bacteroidota</taxon>
        <taxon>Chitinophagia</taxon>
        <taxon>Chitinophagales</taxon>
        <taxon>Chitinophagaceae</taxon>
        <taxon>Chitinophaga</taxon>
    </lineage>
</organism>
<dbReference type="OrthoDB" id="5464673at2"/>
<dbReference type="PANTHER" id="PTHR37841:SF1">
    <property type="entry name" value="DUF3298 DOMAIN-CONTAINING PROTEIN"/>
    <property type="match status" value="1"/>
</dbReference>
<keyword evidence="1" id="KW-0732">Signal</keyword>
<feature type="chain" id="PRO_5016669193" description="WG repeat-containing protein" evidence="1">
    <location>
        <begin position="24"/>
        <end position="773"/>
    </location>
</feature>